<accession>A0AC35FQ58</accession>
<organism evidence="1 2">
    <name type="scientific">Panagrolaimus sp. PS1159</name>
    <dbReference type="NCBI Taxonomy" id="55785"/>
    <lineage>
        <taxon>Eukaryota</taxon>
        <taxon>Metazoa</taxon>
        <taxon>Ecdysozoa</taxon>
        <taxon>Nematoda</taxon>
        <taxon>Chromadorea</taxon>
        <taxon>Rhabditida</taxon>
        <taxon>Tylenchina</taxon>
        <taxon>Panagrolaimomorpha</taxon>
        <taxon>Panagrolaimoidea</taxon>
        <taxon>Panagrolaimidae</taxon>
        <taxon>Panagrolaimus</taxon>
    </lineage>
</organism>
<protein>
    <submittedName>
        <fullName evidence="2">Uncharacterized protein</fullName>
    </submittedName>
</protein>
<dbReference type="WBParaSite" id="PS1159_v2.g19231.t1">
    <property type="protein sequence ID" value="PS1159_v2.g19231.t1"/>
    <property type="gene ID" value="PS1159_v2.g19231"/>
</dbReference>
<reference evidence="2" key="1">
    <citation type="submission" date="2022-11" db="UniProtKB">
        <authorList>
            <consortium name="WormBaseParasite"/>
        </authorList>
    </citation>
    <scope>IDENTIFICATION</scope>
</reference>
<evidence type="ECO:0000313" key="1">
    <source>
        <dbReference type="Proteomes" id="UP000887580"/>
    </source>
</evidence>
<evidence type="ECO:0000313" key="2">
    <source>
        <dbReference type="WBParaSite" id="PS1159_v2.g19231.t1"/>
    </source>
</evidence>
<dbReference type="Proteomes" id="UP000887580">
    <property type="component" value="Unplaced"/>
</dbReference>
<proteinExistence type="predicted"/>
<name>A0AC35FQ58_9BILA</name>
<sequence>MNNLLIFLLPFVFTSFISVTFGQIISQSVTTSLDEYVQSNNANNNNRRPIGGSYLTFSEIIRQKTNGNQVQQCPCVRPPGVNRCISYDSRFQGASIEEAILTFVDTSMDPRIYDDRIGGPIGSRSLLCSTEECRQCAAILSIRLRQIGLLQRSPTFSFPLPNLNQIQPQLCPRLRLSRTIPNLQPPPIVPSFVTQMVSAGLARIPPRDTTPRTAFGAAVAAAIRQARSIRGRPFFDIIARIRNQRLQNAVGNRRNQQQNQGNGNGGGGTRGISRPQQQQNPRPQGQFPPPTFPSPQSRPQQPSTPNNFPNRIFPQPGQQRPQPNPPGQQRPQPNQLQTFPINQRPPPQQQQQPPFQQVPIQFPQPPQQQPPQQQPIFQTPIIQLPGIGQQQPPPFIQQPIFQQPGIGQQPIFQPPGQQQPIFQQPPSFPVSQNPQSPNGQFPQGNDGIFSPQGPFANIQQPIGSALSGLAQQGALQGFHQAISAIPGLGGSGSAGQGGGIGAGGGGGGGGIGAGGSGQGQLPGPIGFPFGRKKRAADDGILGDRFVISCVERGDTENEASDYLNLCTACWTWRQLPPDYFPRLINELVCNENDYCLSGWGSCQQRYRNVDVLRRGPNGAWQPTSISVATCCDCKVKAGTEVHALVIGQNKV</sequence>